<dbReference type="eggNOG" id="COG1461">
    <property type="taxonomic scope" value="Bacteria"/>
</dbReference>
<feature type="non-terminal residue" evidence="2">
    <location>
        <position position="1"/>
    </location>
</feature>
<dbReference type="Proteomes" id="UP000004625">
    <property type="component" value="Unassembled WGS sequence"/>
</dbReference>
<sequence>TIIWGDGANEQLAEQVQAGIAKLDDEIEIEVHEGDQPVYPFLISVE</sequence>
<name>G9ZS50_9LACO</name>
<reference evidence="2 3" key="1">
    <citation type="submission" date="2011-09" db="EMBL/GenBank/DDBJ databases">
        <authorList>
            <person name="Weinstock G."/>
            <person name="Sodergren E."/>
            <person name="Clifton S."/>
            <person name="Fulton L."/>
            <person name="Fulton B."/>
            <person name="Courtney L."/>
            <person name="Fronick C."/>
            <person name="Harrison M."/>
            <person name="Strong C."/>
            <person name="Farmer C."/>
            <person name="Delahaunty K."/>
            <person name="Markovic C."/>
            <person name="Hall O."/>
            <person name="Minx P."/>
            <person name="Tomlinson C."/>
            <person name="Mitreva M."/>
            <person name="Hou S."/>
            <person name="Chen J."/>
            <person name="Wollam A."/>
            <person name="Pepin K.H."/>
            <person name="Johnson M."/>
            <person name="Bhonagiri V."/>
            <person name="Zhang X."/>
            <person name="Suruliraj S."/>
            <person name="Warren W."/>
            <person name="Chinwalla A."/>
            <person name="Mardis E.R."/>
            <person name="Wilson R.K."/>
        </authorList>
    </citation>
    <scope>NUCLEOTIDE SEQUENCE [LARGE SCALE GENOMIC DNA]</scope>
    <source>
        <strain evidence="2 3">F0439</strain>
    </source>
</reference>
<accession>G9ZS50</accession>
<dbReference type="HOGENOM" id="CLU_3193039_0_0_9"/>
<keyword evidence="3" id="KW-1185">Reference proteome</keyword>
<comment type="caution">
    <text evidence="2">The sequence shown here is derived from an EMBL/GenBank/DDBJ whole genome shotgun (WGS) entry which is preliminary data.</text>
</comment>
<dbReference type="STRING" id="797515.HMPREF9103_02568"/>
<organism evidence="2 3">
    <name type="scientific">Lentilactobacillus parafarraginis F0439</name>
    <dbReference type="NCBI Taxonomy" id="797515"/>
    <lineage>
        <taxon>Bacteria</taxon>
        <taxon>Bacillati</taxon>
        <taxon>Bacillota</taxon>
        <taxon>Bacilli</taxon>
        <taxon>Lactobacillales</taxon>
        <taxon>Lactobacillaceae</taxon>
        <taxon>Lentilactobacillus</taxon>
    </lineage>
</organism>
<feature type="domain" description="Fatty acid kinase subunit A-like C-terminal" evidence="1">
    <location>
        <begin position="1"/>
        <end position="46"/>
    </location>
</feature>
<evidence type="ECO:0000259" key="1">
    <source>
        <dbReference type="Pfam" id="PF13684"/>
    </source>
</evidence>
<evidence type="ECO:0000313" key="2">
    <source>
        <dbReference type="EMBL" id="EHL95830.1"/>
    </source>
</evidence>
<dbReference type="InterPro" id="IPR033470">
    <property type="entry name" value="FakA-like_C"/>
</dbReference>
<gene>
    <name evidence="2" type="ORF">HMPREF9103_02568</name>
</gene>
<dbReference type="AlphaFoldDB" id="G9ZS50"/>
<dbReference type="EMBL" id="AGEY01000195">
    <property type="protein sequence ID" value="EHL95830.1"/>
    <property type="molecule type" value="Genomic_DNA"/>
</dbReference>
<protein>
    <recommendedName>
        <fullName evidence="1">Fatty acid kinase subunit A-like C-terminal domain-containing protein</fullName>
    </recommendedName>
</protein>
<dbReference type="Pfam" id="PF13684">
    <property type="entry name" value="FakA-like_C"/>
    <property type="match status" value="1"/>
</dbReference>
<proteinExistence type="predicted"/>
<evidence type="ECO:0000313" key="3">
    <source>
        <dbReference type="Proteomes" id="UP000004625"/>
    </source>
</evidence>
<dbReference type="RefSeq" id="WP_008214560.1">
    <property type="nucleotide sequence ID" value="NZ_JH415059.1"/>
</dbReference>